<dbReference type="RefSeq" id="WP_131776821.1">
    <property type="nucleotide sequence ID" value="NZ_BMOB01000005.1"/>
</dbReference>
<dbReference type="GO" id="GO:0009318">
    <property type="term" value="C:exodeoxyribonuclease VII complex"/>
    <property type="evidence" value="ECO:0007669"/>
    <property type="project" value="UniProtKB-UniRule"/>
</dbReference>
<evidence type="ECO:0000256" key="6">
    <source>
        <dbReference type="HAMAP-Rule" id="MF_00337"/>
    </source>
</evidence>
<keyword evidence="5 6" id="KW-0269">Exonuclease</keyword>
<keyword evidence="8" id="KW-1185">Reference proteome</keyword>
<dbReference type="AlphaFoldDB" id="A0A917JSV3"/>
<dbReference type="PIRSF" id="PIRSF006488">
    <property type="entry name" value="Exonuc_VII_S"/>
    <property type="match status" value="1"/>
</dbReference>
<keyword evidence="4 6" id="KW-0378">Hydrolase</keyword>
<dbReference type="InterPro" id="IPR003761">
    <property type="entry name" value="Exonuc_VII_S"/>
</dbReference>
<evidence type="ECO:0000256" key="3">
    <source>
        <dbReference type="ARBA" id="ARBA00022722"/>
    </source>
</evidence>
<dbReference type="OrthoDB" id="9801128at2"/>
<comment type="catalytic activity">
    <reaction evidence="6">
        <text>Exonucleolytic cleavage in either 5'- to 3'- or 3'- to 5'-direction to yield nucleoside 5'-phosphates.</text>
        <dbReference type="EC" id="3.1.11.6"/>
    </reaction>
</comment>
<evidence type="ECO:0000256" key="1">
    <source>
        <dbReference type="ARBA" id="ARBA00009998"/>
    </source>
</evidence>
<proteinExistence type="inferred from homology"/>
<organism evidence="7 8">
    <name type="scientific">Legionella impletisoli</name>
    <dbReference type="NCBI Taxonomy" id="343510"/>
    <lineage>
        <taxon>Bacteria</taxon>
        <taxon>Pseudomonadati</taxon>
        <taxon>Pseudomonadota</taxon>
        <taxon>Gammaproteobacteria</taxon>
        <taxon>Legionellales</taxon>
        <taxon>Legionellaceae</taxon>
        <taxon>Legionella</taxon>
    </lineage>
</organism>
<reference evidence="7" key="1">
    <citation type="journal article" date="2014" name="Int. J. Syst. Evol. Microbiol.">
        <title>Complete genome sequence of Corynebacterium casei LMG S-19264T (=DSM 44701T), isolated from a smear-ripened cheese.</title>
        <authorList>
            <consortium name="US DOE Joint Genome Institute (JGI-PGF)"/>
            <person name="Walter F."/>
            <person name="Albersmeier A."/>
            <person name="Kalinowski J."/>
            <person name="Ruckert C."/>
        </authorList>
    </citation>
    <scope>NUCLEOTIDE SEQUENCE</scope>
    <source>
        <strain evidence="7">JCM 13919</strain>
    </source>
</reference>
<evidence type="ECO:0000313" key="8">
    <source>
        <dbReference type="Proteomes" id="UP000630149"/>
    </source>
</evidence>
<evidence type="ECO:0000313" key="7">
    <source>
        <dbReference type="EMBL" id="GGI85304.1"/>
    </source>
</evidence>
<comment type="similarity">
    <text evidence="1 6">Belongs to the XseB family.</text>
</comment>
<accession>A0A917JSV3</accession>
<dbReference type="GO" id="GO:0008855">
    <property type="term" value="F:exodeoxyribonuclease VII activity"/>
    <property type="evidence" value="ECO:0007669"/>
    <property type="project" value="UniProtKB-UniRule"/>
</dbReference>
<dbReference type="NCBIfam" id="NF002140">
    <property type="entry name" value="PRK00977.1-4"/>
    <property type="match status" value="1"/>
</dbReference>
<dbReference type="Gene3D" id="1.10.287.1040">
    <property type="entry name" value="Exonuclease VII, small subunit"/>
    <property type="match status" value="1"/>
</dbReference>
<dbReference type="Proteomes" id="UP000630149">
    <property type="component" value="Unassembled WGS sequence"/>
</dbReference>
<evidence type="ECO:0000256" key="4">
    <source>
        <dbReference type="ARBA" id="ARBA00022801"/>
    </source>
</evidence>
<dbReference type="PANTHER" id="PTHR34137:SF1">
    <property type="entry name" value="EXODEOXYRIBONUCLEASE 7 SMALL SUBUNIT"/>
    <property type="match status" value="1"/>
</dbReference>
<name>A0A917JSV3_9GAMM</name>
<sequence length="72" mass="7994">MTKPAQFEKSLSELQKIVAQLEKGDLTLEESLKQFEKGINLAKKCEDALNQAELKIEALSESKSAPSDEVDE</sequence>
<keyword evidence="2 6" id="KW-0963">Cytoplasm</keyword>
<dbReference type="NCBIfam" id="TIGR01280">
    <property type="entry name" value="xseB"/>
    <property type="match status" value="1"/>
</dbReference>
<keyword evidence="3 6" id="KW-0540">Nuclease</keyword>
<reference evidence="7" key="2">
    <citation type="submission" date="2020-09" db="EMBL/GenBank/DDBJ databases">
        <authorList>
            <person name="Sun Q."/>
            <person name="Ohkuma M."/>
        </authorList>
    </citation>
    <scope>NUCLEOTIDE SEQUENCE</scope>
    <source>
        <strain evidence="7">JCM 13919</strain>
    </source>
</reference>
<dbReference type="GO" id="GO:0005829">
    <property type="term" value="C:cytosol"/>
    <property type="evidence" value="ECO:0007669"/>
    <property type="project" value="TreeGrafter"/>
</dbReference>
<gene>
    <name evidence="6 7" type="primary">xseB</name>
    <name evidence="7" type="ORF">GCM10007966_12410</name>
</gene>
<dbReference type="HAMAP" id="MF_00337">
    <property type="entry name" value="Exonuc_7_S"/>
    <property type="match status" value="1"/>
</dbReference>
<dbReference type="GO" id="GO:0006308">
    <property type="term" value="P:DNA catabolic process"/>
    <property type="evidence" value="ECO:0007669"/>
    <property type="project" value="UniProtKB-UniRule"/>
</dbReference>
<dbReference type="SUPFAM" id="SSF116842">
    <property type="entry name" value="XseB-like"/>
    <property type="match status" value="1"/>
</dbReference>
<dbReference type="EC" id="3.1.11.6" evidence="6"/>
<comment type="function">
    <text evidence="6">Bidirectionally degrades single-stranded DNA into large acid-insoluble oligonucleotides, which are then degraded further into small acid-soluble oligonucleotides.</text>
</comment>
<evidence type="ECO:0000256" key="2">
    <source>
        <dbReference type="ARBA" id="ARBA00022490"/>
    </source>
</evidence>
<dbReference type="EMBL" id="BMOB01000005">
    <property type="protein sequence ID" value="GGI85304.1"/>
    <property type="molecule type" value="Genomic_DNA"/>
</dbReference>
<comment type="subunit">
    <text evidence="6">Heterooligomer composed of large and small subunits.</text>
</comment>
<evidence type="ECO:0000256" key="5">
    <source>
        <dbReference type="ARBA" id="ARBA00022839"/>
    </source>
</evidence>
<dbReference type="PANTHER" id="PTHR34137">
    <property type="entry name" value="EXODEOXYRIBONUCLEASE 7 SMALL SUBUNIT"/>
    <property type="match status" value="1"/>
</dbReference>
<dbReference type="Pfam" id="PF02609">
    <property type="entry name" value="Exonuc_VII_S"/>
    <property type="match status" value="1"/>
</dbReference>
<comment type="subcellular location">
    <subcellularLocation>
        <location evidence="6">Cytoplasm</location>
    </subcellularLocation>
</comment>
<comment type="caution">
    <text evidence="7">The sequence shown here is derived from an EMBL/GenBank/DDBJ whole genome shotgun (WGS) entry which is preliminary data.</text>
</comment>
<dbReference type="InterPro" id="IPR037004">
    <property type="entry name" value="Exonuc_VII_ssu_sf"/>
</dbReference>
<protein>
    <recommendedName>
        <fullName evidence="6">Exodeoxyribonuclease 7 small subunit</fullName>
        <ecNumber evidence="6">3.1.11.6</ecNumber>
    </recommendedName>
    <alternativeName>
        <fullName evidence="6">Exodeoxyribonuclease VII small subunit</fullName>
        <shortName evidence="6">Exonuclease VII small subunit</shortName>
    </alternativeName>
</protein>